<sequence>MALKSTPNQQGPAAANTAAGADCERVNTILDQIIVGQDPTLEDEEYFVSHAEDCSPCFDNLDKQRVFIDFVNQYVGRKGVPAGLSANILARVQSEKV</sequence>
<dbReference type="AlphaFoldDB" id="A0A431U7N9"/>
<feature type="region of interest" description="Disordered" evidence="1">
    <location>
        <begin position="1"/>
        <end position="20"/>
    </location>
</feature>
<evidence type="ECO:0000313" key="3">
    <source>
        <dbReference type="Proteomes" id="UP000282184"/>
    </source>
</evidence>
<proteinExistence type="predicted"/>
<gene>
    <name evidence="2" type="ORF">EJV47_00420</name>
</gene>
<evidence type="ECO:0000256" key="1">
    <source>
        <dbReference type="SAM" id="MobiDB-lite"/>
    </source>
</evidence>
<keyword evidence="3" id="KW-1185">Reference proteome</keyword>
<protein>
    <recommendedName>
        <fullName evidence="4">Zinc-finger domain-containing protein</fullName>
    </recommendedName>
</protein>
<feature type="compositionally biased region" description="Low complexity" evidence="1">
    <location>
        <begin position="7"/>
        <end position="20"/>
    </location>
</feature>
<comment type="caution">
    <text evidence="2">The sequence shown here is derived from an EMBL/GenBank/DDBJ whole genome shotgun (WGS) entry which is preliminary data.</text>
</comment>
<dbReference type="RefSeq" id="WP_126691165.1">
    <property type="nucleotide sequence ID" value="NZ_RXOF01000001.1"/>
</dbReference>
<organism evidence="2 3">
    <name type="scientific">Hymenobacter gummosus</name>
    <dbReference type="NCBI Taxonomy" id="1776032"/>
    <lineage>
        <taxon>Bacteria</taxon>
        <taxon>Pseudomonadati</taxon>
        <taxon>Bacteroidota</taxon>
        <taxon>Cytophagia</taxon>
        <taxon>Cytophagales</taxon>
        <taxon>Hymenobacteraceae</taxon>
        <taxon>Hymenobacter</taxon>
    </lineage>
</organism>
<dbReference type="OrthoDB" id="853185at2"/>
<dbReference type="Proteomes" id="UP000282184">
    <property type="component" value="Unassembled WGS sequence"/>
</dbReference>
<evidence type="ECO:0008006" key="4">
    <source>
        <dbReference type="Google" id="ProtNLM"/>
    </source>
</evidence>
<name>A0A431U7N9_9BACT</name>
<reference evidence="2 3" key="1">
    <citation type="submission" date="2018-12" db="EMBL/GenBank/DDBJ databases">
        <title>Hymenobacter gummosus sp. nov., isolated from a spring.</title>
        <authorList>
            <person name="Nie L."/>
        </authorList>
    </citation>
    <scope>NUCLEOTIDE SEQUENCE [LARGE SCALE GENOMIC DNA]</scope>
    <source>
        <strain evidence="2 3">KCTC 52166</strain>
    </source>
</reference>
<accession>A0A431U7N9</accession>
<dbReference type="EMBL" id="RXOF01000001">
    <property type="protein sequence ID" value="RTQ53239.1"/>
    <property type="molecule type" value="Genomic_DNA"/>
</dbReference>
<evidence type="ECO:0000313" key="2">
    <source>
        <dbReference type="EMBL" id="RTQ53239.1"/>
    </source>
</evidence>